<protein>
    <recommendedName>
        <fullName evidence="3">Helitron helicase-like domain-containing protein</fullName>
    </recommendedName>
</protein>
<dbReference type="AlphaFoldDB" id="A0A7J7N005"/>
<sequence length="226" mass="26110">MDEHFFNDDNLDLDFEFNVDPLIHESQHYLENMDIECPSCHALHWLDKKLTNSSRYRPLFKTCCKQGKIRLPILQPLPPAIQVLYDDDSSHAKSFRSQIHEYNAANTYTSLGVKLDDQILNGRGPKPFSIYGELKHRVGALLPDLGKQAAYAQLYIYDSASVLNARISRNPQLNTNVLKIIQDNLMEYNPFVRIYRQAYEVLNDAYSADNQNVNVYAHLHYSSRTD</sequence>
<evidence type="ECO:0000313" key="1">
    <source>
        <dbReference type="EMBL" id="KAF6160384.1"/>
    </source>
</evidence>
<comment type="caution">
    <text evidence="1">The sequence shown here is derived from an EMBL/GenBank/DDBJ whole genome shotgun (WGS) entry which is preliminary data.</text>
</comment>
<reference evidence="1 2" key="1">
    <citation type="journal article" date="2020" name="IScience">
        <title>Genome Sequencing of the Endangered Kingdonia uniflora (Circaeasteraceae, Ranunculales) Reveals Potential Mechanisms of Evolutionary Specialization.</title>
        <authorList>
            <person name="Sun Y."/>
            <person name="Deng T."/>
            <person name="Zhang A."/>
            <person name="Moore M.J."/>
            <person name="Landis J.B."/>
            <person name="Lin N."/>
            <person name="Zhang H."/>
            <person name="Zhang X."/>
            <person name="Huang J."/>
            <person name="Zhang X."/>
            <person name="Sun H."/>
            <person name="Wang H."/>
        </authorList>
    </citation>
    <scope>NUCLEOTIDE SEQUENCE [LARGE SCALE GENOMIC DNA]</scope>
    <source>
        <strain evidence="1">TB1705</strain>
        <tissue evidence="1">Leaf</tissue>
    </source>
</reference>
<evidence type="ECO:0008006" key="3">
    <source>
        <dbReference type="Google" id="ProtNLM"/>
    </source>
</evidence>
<dbReference type="Proteomes" id="UP000541444">
    <property type="component" value="Unassembled WGS sequence"/>
</dbReference>
<dbReference type="OrthoDB" id="1937254at2759"/>
<organism evidence="1 2">
    <name type="scientific">Kingdonia uniflora</name>
    <dbReference type="NCBI Taxonomy" id="39325"/>
    <lineage>
        <taxon>Eukaryota</taxon>
        <taxon>Viridiplantae</taxon>
        <taxon>Streptophyta</taxon>
        <taxon>Embryophyta</taxon>
        <taxon>Tracheophyta</taxon>
        <taxon>Spermatophyta</taxon>
        <taxon>Magnoliopsida</taxon>
        <taxon>Ranunculales</taxon>
        <taxon>Circaeasteraceae</taxon>
        <taxon>Kingdonia</taxon>
    </lineage>
</organism>
<accession>A0A7J7N005</accession>
<keyword evidence="2" id="KW-1185">Reference proteome</keyword>
<evidence type="ECO:0000313" key="2">
    <source>
        <dbReference type="Proteomes" id="UP000541444"/>
    </source>
</evidence>
<name>A0A7J7N005_9MAGN</name>
<proteinExistence type="predicted"/>
<gene>
    <name evidence="1" type="ORF">GIB67_019153</name>
</gene>
<dbReference type="EMBL" id="JACGCM010001165">
    <property type="protein sequence ID" value="KAF6160384.1"/>
    <property type="molecule type" value="Genomic_DNA"/>
</dbReference>
<dbReference type="PANTHER" id="PTHR45786">
    <property type="entry name" value="DNA BINDING PROTEIN-LIKE"/>
    <property type="match status" value="1"/>
</dbReference>
<dbReference type="PANTHER" id="PTHR45786:SF74">
    <property type="entry name" value="ATP-DEPENDENT DNA HELICASE"/>
    <property type="match status" value="1"/>
</dbReference>